<accession>A0AAN8XD13</accession>
<dbReference type="Proteomes" id="UP001381693">
    <property type="component" value="Unassembled WGS sequence"/>
</dbReference>
<dbReference type="AlphaFoldDB" id="A0AAN8XD13"/>
<proteinExistence type="predicted"/>
<feature type="chain" id="PRO_5042819410" evidence="1">
    <location>
        <begin position="27"/>
        <end position="157"/>
    </location>
</feature>
<keyword evidence="3" id="KW-1185">Reference proteome</keyword>
<gene>
    <name evidence="2" type="ORF">SK128_021894</name>
</gene>
<organism evidence="2 3">
    <name type="scientific">Halocaridina rubra</name>
    <name type="common">Hawaiian red shrimp</name>
    <dbReference type="NCBI Taxonomy" id="373956"/>
    <lineage>
        <taxon>Eukaryota</taxon>
        <taxon>Metazoa</taxon>
        <taxon>Ecdysozoa</taxon>
        <taxon>Arthropoda</taxon>
        <taxon>Crustacea</taxon>
        <taxon>Multicrustacea</taxon>
        <taxon>Malacostraca</taxon>
        <taxon>Eumalacostraca</taxon>
        <taxon>Eucarida</taxon>
        <taxon>Decapoda</taxon>
        <taxon>Pleocyemata</taxon>
        <taxon>Caridea</taxon>
        <taxon>Atyoidea</taxon>
        <taxon>Atyidae</taxon>
        <taxon>Halocaridina</taxon>
    </lineage>
</organism>
<evidence type="ECO:0000256" key="1">
    <source>
        <dbReference type="SAM" id="SignalP"/>
    </source>
</evidence>
<sequence>MISKSFVFMSLLLLGVTLISDNVVEARTCFVSLRLRTNSENIDRDVDDFEVFSPFCSKIKKDCIGKVTNHVKDIFGYETNNMKGETARRLCELFGRDLPPEVNANVDIVYKASNCGSEGTIPLGRLCCFRCAVGLCVIYHPLNDCSPGAVRPPWCPA</sequence>
<evidence type="ECO:0000313" key="3">
    <source>
        <dbReference type="Proteomes" id="UP001381693"/>
    </source>
</evidence>
<dbReference type="EMBL" id="JAXCGZ010004128">
    <property type="protein sequence ID" value="KAK7082230.1"/>
    <property type="molecule type" value="Genomic_DNA"/>
</dbReference>
<comment type="caution">
    <text evidence="2">The sequence shown here is derived from an EMBL/GenBank/DDBJ whole genome shotgun (WGS) entry which is preliminary data.</text>
</comment>
<keyword evidence="1" id="KW-0732">Signal</keyword>
<protein>
    <submittedName>
        <fullName evidence="2">Uncharacterized protein</fullName>
    </submittedName>
</protein>
<name>A0AAN8XD13_HALRR</name>
<reference evidence="2 3" key="1">
    <citation type="submission" date="2023-11" db="EMBL/GenBank/DDBJ databases">
        <title>Halocaridina rubra genome assembly.</title>
        <authorList>
            <person name="Smith C."/>
        </authorList>
    </citation>
    <scope>NUCLEOTIDE SEQUENCE [LARGE SCALE GENOMIC DNA]</scope>
    <source>
        <strain evidence="2">EP-1</strain>
        <tissue evidence="2">Whole</tissue>
    </source>
</reference>
<evidence type="ECO:0000313" key="2">
    <source>
        <dbReference type="EMBL" id="KAK7082230.1"/>
    </source>
</evidence>
<feature type="signal peptide" evidence="1">
    <location>
        <begin position="1"/>
        <end position="26"/>
    </location>
</feature>